<dbReference type="Proteomes" id="UP001497516">
    <property type="component" value="Chromosome 4"/>
</dbReference>
<evidence type="ECO:0000313" key="2">
    <source>
        <dbReference type="Proteomes" id="UP001497516"/>
    </source>
</evidence>
<protein>
    <recommendedName>
        <fullName evidence="3">Endonuclease/exonuclease/phosphatase domain-containing protein</fullName>
    </recommendedName>
</protein>
<name>A0AAV2EA62_9ROSI</name>
<dbReference type="Gene3D" id="3.60.10.10">
    <property type="entry name" value="Endonuclease/exonuclease/phosphatase"/>
    <property type="match status" value="1"/>
</dbReference>
<accession>A0AAV2EA62</accession>
<organism evidence="1 2">
    <name type="scientific">Linum trigynum</name>
    <dbReference type="NCBI Taxonomy" id="586398"/>
    <lineage>
        <taxon>Eukaryota</taxon>
        <taxon>Viridiplantae</taxon>
        <taxon>Streptophyta</taxon>
        <taxon>Embryophyta</taxon>
        <taxon>Tracheophyta</taxon>
        <taxon>Spermatophyta</taxon>
        <taxon>Magnoliopsida</taxon>
        <taxon>eudicotyledons</taxon>
        <taxon>Gunneridae</taxon>
        <taxon>Pentapetalae</taxon>
        <taxon>rosids</taxon>
        <taxon>fabids</taxon>
        <taxon>Malpighiales</taxon>
        <taxon>Linaceae</taxon>
        <taxon>Linum</taxon>
    </lineage>
</organism>
<dbReference type="PANTHER" id="PTHR35218:SF7">
    <property type="entry name" value="ENDONUCLEASE_EXONUCLEASE_PHOSPHATASE"/>
    <property type="match status" value="1"/>
</dbReference>
<keyword evidence="2" id="KW-1185">Reference proteome</keyword>
<reference evidence="1 2" key="1">
    <citation type="submission" date="2024-04" db="EMBL/GenBank/DDBJ databases">
        <authorList>
            <person name="Fracassetti M."/>
        </authorList>
    </citation>
    <scope>NUCLEOTIDE SEQUENCE [LARGE SCALE GENOMIC DNA]</scope>
</reference>
<dbReference type="SUPFAM" id="SSF56219">
    <property type="entry name" value="DNase I-like"/>
    <property type="match status" value="1"/>
</dbReference>
<dbReference type="InterPro" id="IPR036691">
    <property type="entry name" value="Endo/exonu/phosph_ase_sf"/>
</dbReference>
<evidence type="ECO:0008006" key="3">
    <source>
        <dbReference type="Google" id="ProtNLM"/>
    </source>
</evidence>
<dbReference type="EMBL" id="OZ034817">
    <property type="protein sequence ID" value="CAL1382612.1"/>
    <property type="molecule type" value="Genomic_DNA"/>
</dbReference>
<gene>
    <name evidence="1" type="ORF">LTRI10_LOCUS23929</name>
</gene>
<evidence type="ECO:0000313" key="1">
    <source>
        <dbReference type="EMBL" id="CAL1382612.1"/>
    </source>
</evidence>
<dbReference type="AlphaFoldDB" id="A0AAV2EA62"/>
<dbReference type="PANTHER" id="PTHR35218">
    <property type="entry name" value="RNASE H DOMAIN-CONTAINING PROTEIN"/>
    <property type="match status" value="1"/>
</dbReference>
<proteinExistence type="predicted"/>
<sequence length="116" mass="12885">MRGGIWVAWDSNLITIDEVDRSSQFFHVKAVSESKSWVLTAVYANPALIQRRELWQAIRVSAEDMVEPWLLVGDFNSILQPVDKLGGAPFNASGAREFQERVLDAGLVDLGFIGPP</sequence>